<gene>
    <name evidence="2" type="ORF">GCM10010389_45890</name>
</gene>
<dbReference type="RefSeq" id="WP_190059355.1">
    <property type="nucleotide sequence ID" value="NZ_BMWH01000020.1"/>
</dbReference>
<feature type="compositionally biased region" description="Basic and acidic residues" evidence="1">
    <location>
        <begin position="122"/>
        <end position="131"/>
    </location>
</feature>
<dbReference type="AlphaFoldDB" id="A0A918VHC6"/>
<feature type="region of interest" description="Disordered" evidence="1">
    <location>
        <begin position="122"/>
        <end position="147"/>
    </location>
</feature>
<reference evidence="2" key="1">
    <citation type="journal article" date="2014" name="Int. J. Syst. Evol. Microbiol.">
        <title>Complete genome sequence of Corynebacterium casei LMG S-19264T (=DSM 44701T), isolated from a smear-ripened cheese.</title>
        <authorList>
            <consortium name="US DOE Joint Genome Institute (JGI-PGF)"/>
            <person name="Walter F."/>
            <person name="Albersmeier A."/>
            <person name="Kalinowski J."/>
            <person name="Ruckert C."/>
        </authorList>
    </citation>
    <scope>NUCLEOTIDE SEQUENCE</scope>
    <source>
        <strain evidence="2">JCM 5016</strain>
    </source>
</reference>
<evidence type="ECO:0000313" key="3">
    <source>
        <dbReference type="Proteomes" id="UP000623010"/>
    </source>
</evidence>
<dbReference type="Proteomes" id="UP000623010">
    <property type="component" value="Unassembled WGS sequence"/>
</dbReference>
<accession>A0A918VHC6</accession>
<reference evidence="2" key="2">
    <citation type="submission" date="2020-09" db="EMBL/GenBank/DDBJ databases">
        <authorList>
            <person name="Sun Q."/>
            <person name="Ohkuma M."/>
        </authorList>
    </citation>
    <scope>NUCLEOTIDE SEQUENCE</scope>
    <source>
        <strain evidence="2">JCM 5016</strain>
    </source>
</reference>
<keyword evidence="3" id="KW-1185">Reference proteome</keyword>
<sequence length="238" mass="26119">MVDTQPGETYAEIAARHGRSEATVRNRWARHPAWPPPVGKRGRNLIFDPAAVDQAIAKHIERPAAELEPRRLYTAREIEALTGIAAATIRADRSKGRWPEPDDRSGRAHRWYGATVAKTVEGRRGYRRDGGSGEQPAPSPPAVSGVRHDAHMEPAHKITGLDATWKPGDVVLDAAGNIRVRSNHPKWVWDYASEGSTRDRFTGGASVPEGALEDHDVPRPLILLVRDGQAVSGRPIQE</sequence>
<protein>
    <submittedName>
        <fullName evidence="2">Uncharacterized protein</fullName>
    </submittedName>
</protein>
<evidence type="ECO:0000313" key="2">
    <source>
        <dbReference type="EMBL" id="GHA01358.1"/>
    </source>
</evidence>
<proteinExistence type="predicted"/>
<name>A0A918VHC6_9ACTN</name>
<organism evidence="2 3">
    <name type="scientific">Streptomyces echinoruber</name>
    <dbReference type="NCBI Taxonomy" id="68898"/>
    <lineage>
        <taxon>Bacteria</taxon>
        <taxon>Bacillati</taxon>
        <taxon>Actinomycetota</taxon>
        <taxon>Actinomycetes</taxon>
        <taxon>Kitasatosporales</taxon>
        <taxon>Streptomycetaceae</taxon>
        <taxon>Streptomyces</taxon>
    </lineage>
</organism>
<evidence type="ECO:0000256" key="1">
    <source>
        <dbReference type="SAM" id="MobiDB-lite"/>
    </source>
</evidence>
<comment type="caution">
    <text evidence="2">The sequence shown here is derived from an EMBL/GenBank/DDBJ whole genome shotgun (WGS) entry which is preliminary data.</text>
</comment>
<dbReference type="EMBL" id="BMWH01000020">
    <property type="protein sequence ID" value="GHA01358.1"/>
    <property type="molecule type" value="Genomic_DNA"/>
</dbReference>